<keyword evidence="2 6" id="KW-1003">Cell membrane</keyword>
<evidence type="ECO:0000256" key="4">
    <source>
        <dbReference type="ARBA" id="ARBA00022801"/>
    </source>
</evidence>
<dbReference type="CDD" id="cd01638">
    <property type="entry name" value="CysQ"/>
    <property type="match status" value="1"/>
</dbReference>
<evidence type="ECO:0000256" key="3">
    <source>
        <dbReference type="ARBA" id="ARBA00022519"/>
    </source>
</evidence>
<comment type="catalytic activity">
    <reaction evidence="6">
        <text>adenosine 3',5'-bisphosphate + H2O = AMP + phosphate</text>
        <dbReference type="Rhea" id="RHEA:10040"/>
        <dbReference type="ChEBI" id="CHEBI:15377"/>
        <dbReference type="ChEBI" id="CHEBI:43474"/>
        <dbReference type="ChEBI" id="CHEBI:58343"/>
        <dbReference type="ChEBI" id="CHEBI:456215"/>
        <dbReference type="EC" id="3.1.3.7"/>
    </reaction>
</comment>
<dbReference type="PRINTS" id="PR00377">
    <property type="entry name" value="IMPHPHTASES"/>
</dbReference>
<dbReference type="GO" id="GO:0008441">
    <property type="term" value="F:3'(2'),5'-bisphosphate nucleotidase activity"/>
    <property type="evidence" value="ECO:0007669"/>
    <property type="project" value="UniProtKB-EC"/>
</dbReference>
<dbReference type="SUPFAM" id="SSF56655">
    <property type="entry name" value="Carbohydrate phosphatase"/>
    <property type="match status" value="1"/>
</dbReference>
<dbReference type="InterPro" id="IPR020550">
    <property type="entry name" value="Inositol_monophosphatase_CS"/>
</dbReference>
<comment type="cofactor">
    <cofactor evidence="6">
        <name>Mg(2+)</name>
        <dbReference type="ChEBI" id="CHEBI:18420"/>
    </cofactor>
</comment>
<feature type="binding site" evidence="6">
    <location>
        <position position="110"/>
    </location>
    <ligand>
        <name>Mg(2+)</name>
        <dbReference type="ChEBI" id="CHEBI:18420"/>
        <label>2</label>
    </ligand>
</feature>
<feature type="binding site" evidence="6">
    <location>
        <position position="110"/>
    </location>
    <ligand>
        <name>Mg(2+)</name>
        <dbReference type="ChEBI" id="CHEBI:18420"/>
        <label>1</label>
    </ligand>
</feature>
<protein>
    <recommendedName>
        <fullName evidence="6">3'(2'),5'-bisphosphate nucleotidase CysQ</fullName>
        <ecNumber evidence="6">3.1.3.7</ecNumber>
    </recommendedName>
    <alternativeName>
        <fullName evidence="6">3'(2'),5-bisphosphonucleoside 3'(2')-phosphohydrolase</fullName>
    </alternativeName>
    <alternativeName>
        <fullName evidence="6">3'-phosphoadenosine 5'-phosphate phosphatase</fullName>
        <shortName evidence="6">PAP phosphatase</shortName>
    </alternativeName>
</protein>
<feature type="binding site" evidence="6">
    <location>
        <position position="113"/>
    </location>
    <ligand>
        <name>Mg(2+)</name>
        <dbReference type="ChEBI" id="CHEBI:18420"/>
        <label>2</label>
    </ligand>
</feature>
<dbReference type="Gene3D" id="3.30.540.10">
    <property type="entry name" value="Fructose-1,6-Bisphosphatase, subunit A, domain 1"/>
    <property type="match status" value="1"/>
</dbReference>
<feature type="binding site" evidence="6">
    <location>
        <position position="90"/>
    </location>
    <ligand>
        <name>Mg(2+)</name>
        <dbReference type="ChEBI" id="CHEBI:18420"/>
        <label>1</label>
    </ligand>
</feature>
<comment type="caution">
    <text evidence="7">The sequence shown here is derived from an EMBL/GenBank/DDBJ whole genome shotgun (WGS) entry which is preliminary data.</text>
</comment>
<evidence type="ECO:0000313" key="8">
    <source>
        <dbReference type="Proteomes" id="UP001597322"/>
    </source>
</evidence>
<sequence length="288" mass="30982">MTEILGKLRIAFRCHVPHLNPMQNGAEQLLAVFEEAALQAGQIILTIYRRGCGVAHKSDESPVTEADITAEACILALLKDKLPDIPIIAEEQMSQGIRSDISGGRFILIDPLDGTREFISHNGEFTVNIALIDNGVPIAGIVYAPALGTAYLGGPQGAWKLTVDASGAVTERHPIHARAVAKPPVAMISRSHLDEKCQPYLKALGVTEYRQIGSSLKFGLLAEGLADLYLRYNRTMEWDTAAGDAVLRAAGGSVLTADGAPLTYGKINRSDDADFANPGFFAWGRRDC</sequence>
<dbReference type="Proteomes" id="UP001597322">
    <property type="component" value="Unassembled WGS sequence"/>
</dbReference>
<evidence type="ECO:0000313" key="7">
    <source>
        <dbReference type="EMBL" id="MFD1744806.1"/>
    </source>
</evidence>
<proteinExistence type="inferred from homology"/>
<dbReference type="HAMAP" id="MF_02095">
    <property type="entry name" value="CysQ"/>
    <property type="match status" value="1"/>
</dbReference>
<keyword evidence="8" id="KW-1185">Reference proteome</keyword>
<keyword evidence="4 6" id="KW-0378">Hydrolase</keyword>
<keyword evidence="6" id="KW-0460">Magnesium</keyword>
<feature type="binding site" evidence="6">
    <location>
        <position position="239"/>
    </location>
    <ligand>
        <name>Mg(2+)</name>
        <dbReference type="ChEBI" id="CHEBI:18420"/>
        <label>2</label>
    </ligand>
</feature>
<feature type="binding site" evidence="6">
    <location>
        <position position="90"/>
    </location>
    <ligand>
        <name>substrate</name>
    </ligand>
</feature>
<keyword evidence="6" id="KW-0479">Metal-binding</keyword>
<comment type="function">
    <text evidence="6">Converts adenosine-3',5'-bisphosphate (PAP) to AMP.</text>
</comment>
<organism evidence="7 8">
    <name type="scientific">Rhizobium helianthi</name>
    <dbReference type="NCBI Taxonomy" id="1132695"/>
    <lineage>
        <taxon>Bacteria</taxon>
        <taxon>Pseudomonadati</taxon>
        <taxon>Pseudomonadota</taxon>
        <taxon>Alphaproteobacteria</taxon>
        <taxon>Hyphomicrobiales</taxon>
        <taxon>Rhizobiaceae</taxon>
        <taxon>Rhizobium/Agrobacterium group</taxon>
        <taxon>Rhizobium</taxon>
    </lineage>
</organism>
<gene>
    <name evidence="6 7" type="primary">cysQ</name>
    <name evidence="7" type="ORF">ACFSE1_04960</name>
</gene>
<dbReference type="InterPro" id="IPR050725">
    <property type="entry name" value="CysQ/Inositol_MonoPase"/>
</dbReference>
<dbReference type="NCBIfam" id="TIGR01331">
    <property type="entry name" value="bisphos_cysQ"/>
    <property type="match status" value="1"/>
</dbReference>
<evidence type="ECO:0000256" key="6">
    <source>
        <dbReference type="HAMAP-Rule" id="MF_02095"/>
    </source>
</evidence>
<dbReference type="EMBL" id="JBHUEQ010000004">
    <property type="protein sequence ID" value="MFD1744806.1"/>
    <property type="molecule type" value="Genomic_DNA"/>
</dbReference>
<dbReference type="Gene3D" id="3.40.190.80">
    <property type="match status" value="1"/>
</dbReference>
<dbReference type="PANTHER" id="PTHR43028:SF5">
    <property type="entry name" value="3'(2'),5'-BISPHOSPHATE NUCLEOTIDASE 1"/>
    <property type="match status" value="1"/>
</dbReference>
<dbReference type="RefSeq" id="WP_377397192.1">
    <property type="nucleotide sequence ID" value="NZ_JBHUEQ010000004.1"/>
</dbReference>
<evidence type="ECO:0000256" key="2">
    <source>
        <dbReference type="ARBA" id="ARBA00022475"/>
    </source>
</evidence>
<dbReference type="Pfam" id="PF00459">
    <property type="entry name" value="Inositol_P"/>
    <property type="match status" value="1"/>
</dbReference>
<name>A0ABW4M2W8_9HYPH</name>
<evidence type="ECO:0000256" key="5">
    <source>
        <dbReference type="ARBA" id="ARBA00023136"/>
    </source>
</evidence>
<reference evidence="8" key="1">
    <citation type="journal article" date="2019" name="Int. J. Syst. Evol. Microbiol.">
        <title>The Global Catalogue of Microorganisms (GCM) 10K type strain sequencing project: providing services to taxonomists for standard genome sequencing and annotation.</title>
        <authorList>
            <consortium name="The Broad Institute Genomics Platform"/>
            <consortium name="The Broad Institute Genome Sequencing Center for Infectious Disease"/>
            <person name="Wu L."/>
            <person name="Ma J."/>
        </authorList>
    </citation>
    <scope>NUCLEOTIDE SEQUENCE [LARGE SCALE GENOMIC DNA]</scope>
    <source>
        <strain evidence="8">CG52</strain>
    </source>
</reference>
<dbReference type="InterPro" id="IPR000760">
    <property type="entry name" value="Inositol_monophosphatase-like"/>
</dbReference>
<dbReference type="PANTHER" id="PTHR43028">
    <property type="entry name" value="3'(2'),5'-BISPHOSPHATE NUCLEOTIDASE 1"/>
    <property type="match status" value="1"/>
</dbReference>
<feature type="binding site" evidence="6">
    <location>
        <position position="112"/>
    </location>
    <ligand>
        <name>Mg(2+)</name>
        <dbReference type="ChEBI" id="CHEBI:18420"/>
        <label>1</label>
    </ligand>
</feature>
<comment type="similarity">
    <text evidence="1 6">Belongs to the inositol monophosphatase superfamily. CysQ family.</text>
</comment>
<feature type="binding site" evidence="6">
    <location>
        <begin position="112"/>
        <end position="115"/>
    </location>
    <ligand>
        <name>substrate</name>
    </ligand>
</feature>
<evidence type="ECO:0000256" key="1">
    <source>
        <dbReference type="ARBA" id="ARBA00005289"/>
    </source>
</evidence>
<accession>A0ABW4M2W8</accession>
<dbReference type="InterPro" id="IPR006240">
    <property type="entry name" value="CysQ"/>
</dbReference>
<dbReference type="EC" id="3.1.3.7" evidence="6"/>
<dbReference type="PROSITE" id="PS00630">
    <property type="entry name" value="IMP_2"/>
    <property type="match status" value="1"/>
</dbReference>
<comment type="subcellular location">
    <subcellularLocation>
        <location evidence="6">Cell inner membrane</location>
        <topology evidence="6">Peripheral membrane protein</topology>
        <orientation evidence="6">Cytoplasmic side</orientation>
    </subcellularLocation>
</comment>
<keyword evidence="3 6" id="KW-0997">Cell inner membrane</keyword>
<keyword evidence="5 6" id="KW-0472">Membrane</keyword>
<feature type="binding site" evidence="6">
    <location>
        <position position="239"/>
    </location>
    <ligand>
        <name>substrate</name>
    </ligand>
</feature>